<accession>A0ABM1MZG1</accession>
<keyword evidence="1" id="KW-0479">Metal-binding</keyword>
<keyword evidence="4" id="KW-0862">Zinc</keyword>
<feature type="domain" description="C2H2-type" evidence="7">
    <location>
        <begin position="319"/>
        <end position="348"/>
    </location>
</feature>
<gene>
    <name evidence="9" type="primary">LOC108565163</name>
</gene>
<keyword evidence="8" id="KW-1185">Reference proteome</keyword>
<evidence type="ECO:0000256" key="2">
    <source>
        <dbReference type="ARBA" id="ARBA00022737"/>
    </source>
</evidence>
<keyword evidence="3 5" id="KW-0863">Zinc-finger</keyword>
<dbReference type="Pfam" id="PF00096">
    <property type="entry name" value="zf-C2H2"/>
    <property type="match status" value="5"/>
</dbReference>
<evidence type="ECO:0000256" key="4">
    <source>
        <dbReference type="ARBA" id="ARBA00022833"/>
    </source>
</evidence>
<name>A0ABM1MZG1_NICVS</name>
<evidence type="ECO:0000313" key="8">
    <source>
        <dbReference type="Proteomes" id="UP000695000"/>
    </source>
</evidence>
<dbReference type="Proteomes" id="UP000695000">
    <property type="component" value="Unplaced"/>
</dbReference>
<dbReference type="GeneID" id="108565163"/>
<keyword evidence="2" id="KW-0677">Repeat</keyword>
<dbReference type="PROSITE" id="PS50157">
    <property type="entry name" value="ZINC_FINGER_C2H2_2"/>
    <property type="match status" value="6"/>
</dbReference>
<feature type="domain" description="C2H2-type" evidence="7">
    <location>
        <begin position="289"/>
        <end position="318"/>
    </location>
</feature>
<reference evidence="9" key="1">
    <citation type="submission" date="2025-08" db="UniProtKB">
        <authorList>
            <consortium name="RefSeq"/>
        </authorList>
    </citation>
    <scope>IDENTIFICATION</scope>
    <source>
        <tissue evidence="9">Whole Larva</tissue>
    </source>
</reference>
<feature type="region of interest" description="Disordered" evidence="6">
    <location>
        <begin position="44"/>
        <end position="67"/>
    </location>
</feature>
<proteinExistence type="predicted"/>
<evidence type="ECO:0000256" key="1">
    <source>
        <dbReference type="ARBA" id="ARBA00022723"/>
    </source>
</evidence>
<feature type="domain" description="C2H2-type" evidence="7">
    <location>
        <begin position="173"/>
        <end position="200"/>
    </location>
</feature>
<evidence type="ECO:0000256" key="3">
    <source>
        <dbReference type="ARBA" id="ARBA00022771"/>
    </source>
</evidence>
<evidence type="ECO:0000256" key="6">
    <source>
        <dbReference type="SAM" id="MobiDB-lite"/>
    </source>
</evidence>
<organism evidence="8 9">
    <name type="scientific">Nicrophorus vespilloides</name>
    <name type="common">Boreal carrion beetle</name>
    <dbReference type="NCBI Taxonomy" id="110193"/>
    <lineage>
        <taxon>Eukaryota</taxon>
        <taxon>Metazoa</taxon>
        <taxon>Ecdysozoa</taxon>
        <taxon>Arthropoda</taxon>
        <taxon>Hexapoda</taxon>
        <taxon>Insecta</taxon>
        <taxon>Pterygota</taxon>
        <taxon>Neoptera</taxon>
        <taxon>Endopterygota</taxon>
        <taxon>Coleoptera</taxon>
        <taxon>Polyphaga</taxon>
        <taxon>Staphyliniformia</taxon>
        <taxon>Silphidae</taxon>
        <taxon>Nicrophorinae</taxon>
        <taxon>Nicrophorus</taxon>
    </lineage>
</organism>
<dbReference type="SUPFAM" id="SSF57667">
    <property type="entry name" value="beta-beta-alpha zinc fingers"/>
    <property type="match status" value="4"/>
</dbReference>
<evidence type="ECO:0000259" key="7">
    <source>
        <dbReference type="PROSITE" id="PS50157"/>
    </source>
</evidence>
<sequence>MDNEEEAVYQYYTIVSDADDLLADNGELAYINYPDKVMYLSLSQGEDEEESTEALMKSSSESEKTEQVPNIEFISLDNGDMYMTDTLGDTFTNVEADIAGISENDLITFDATKLEIPSDDIEENAADYRQIKLEDGTCAYIDKSVWNSIIENAADDNDTEAKEVEKPVKEKKFRCSTCNKVYSTANHLNIHVRIHTGQRPYQCMVTGCDKAFATGYSLKAHLRTHTGETPYGCNTCPKQFKTSGDLQKHIRTHTGEKPFKCPIEGCDRSFTTSHIRKVHIRSHTGERPYACAYPDCGKAFASATNYKNHMRIHSGEKPYECTVPGCGKRFTEYSSLFKHSTVHKPFKPIKCEYCNQKCKHENTLKAHKQSVHKILIASDGTEYHLAKDPNAGLFLQ</sequence>
<dbReference type="InterPro" id="IPR013087">
    <property type="entry name" value="Znf_C2H2_type"/>
</dbReference>
<dbReference type="SMART" id="SM00355">
    <property type="entry name" value="ZnF_C2H2"/>
    <property type="match status" value="7"/>
</dbReference>
<dbReference type="Gene3D" id="3.30.160.60">
    <property type="entry name" value="Classic Zinc Finger"/>
    <property type="match status" value="6"/>
</dbReference>
<evidence type="ECO:0000313" key="9">
    <source>
        <dbReference type="RefSeq" id="XP_017779961.1"/>
    </source>
</evidence>
<feature type="domain" description="C2H2-type" evidence="7">
    <location>
        <begin position="231"/>
        <end position="258"/>
    </location>
</feature>
<evidence type="ECO:0000256" key="5">
    <source>
        <dbReference type="PROSITE-ProRule" id="PRU00042"/>
    </source>
</evidence>
<feature type="domain" description="C2H2-type" evidence="7">
    <location>
        <begin position="259"/>
        <end position="288"/>
    </location>
</feature>
<feature type="domain" description="C2H2-type" evidence="7">
    <location>
        <begin position="201"/>
        <end position="230"/>
    </location>
</feature>
<dbReference type="InterPro" id="IPR036236">
    <property type="entry name" value="Znf_C2H2_sf"/>
</dbReference>
<dbReference type="InterPro" id="IPR050329">
    <property type="entry name" value="GLI_C2H2-zinc-finger"/>
</dbReference>
<dbReference type="PANTHER" id="PTHR19818:SF151">
    <property type="entry name" value="ZINC FINGER PROTEIN 76"/>
    <property type="match status" value="1"/>
</dbReference>
<dbReference type="PROSITE" id="PS00028">
    <property type="entry name" value="ZINC_FINGER_C2H2_1"/>
    <property type="match status" value="7"/>
</dbReference>
<dbReference type="RefSeq" id="XP_017779961.1">
    <property type="nucleotide sequence ID" value="XM_017924472.1"/>
</dbReference>
<protein>
    <submittedName>
        <fullName evidence="9">Zinc finger protein 143-like isoform X1</fullName>
    </submittedName>
</protein>
<dbReference type="PANTHER" id="PTHR19818">
    <property type="entry name" value="ZINC FINGER PROTEIN ZIC AND GLI"/>
    <property type="match status" value="1"/>
</dbReference>